<dbReference type="PROSITE" id="PS50977">
    <property type="entry name" value="HTH_TETR_2"/>
    <property type="match status" value="1"/>
</dbReference>
<comment type="caution">
    <text evidence="4">The sequence shown here is derived from an EMBL/GenBank/DDBJ whole genome shotgun (WGS) entry which is preliminary data.</text>
</comment>
<dbReference type="PRINTS" id="PR00455">
    <property type="entry name" value="HTHTETR"/>
</dbReference>
<gene>
    <name evidence="4" type="ORF">ENO47_03370</name>
</gene>
<dbReference type="InterPro" id="IPR001647">
    <property type="entry name" value="HTH_TetR"/>
</dbReference>
<accession>A0A7C2VFE6</accession>
<dbReference type="InterPro" id="IPR050624">
    <property type="entry name" value="HTH-type_Tx_Regulator"/>
</dbReference>
<dbReference type="InterPro" id="IPR036271">
    <property type="entry name" value="Tet_transcr_reg_TetR-rel_C_sf"/>
</dbReference>
<sequence>MSTKRKELKEQKRLEIIRAACKLFAEKGYYNTTIPHIAQAVGMSVGNIYNYFESKEALAKEIMITVSNWVGERLRKIEEMDVDYREKIRLFVKSFFEIAVEEPELINYFLKVFLVNREVFSEGCEGFACIASVITEVMVLLSNGIERGELRNQSFYPAFTTIMGPLGGMVFLHSEGLLDKPLMDYVDEVSENLWRALKA</sequence>
<dbReference type="Gene3D" id="1.10.357.10">
    <property type="entry name" value="Tetracycline Repressor, domain 2"/>
    <property type="match status" value="1"/>
</dbReference>
<dbReference type="AlphaFoldDB" id="A0A7C2VFE6"/>
<dbReference type="SUPFAM" id="SSF48498">
    <property type="entry name" value="Tetracyclin repressor-like, C-terminal domain"/>
    <property type="match status" value="1"/>
</dbReference>
<evidence type="ECO:0000256" key="2">
    <source>
        <dbReference type="PROSITE-ProRule" id="PRU00335"/>
    </source>
</evidence>
<dbReference type="PANTHER" id="PTHR43479:SF11">
    <property type="entry name" value="ACREF_ENVCD OPERON REPRESSOR-RELATED"/>
    <property type="match status" value="1"/>
</dbReference>
<feature type="DNA-binding region" description="H-T-H motif" evidence="2">
    <location>
        <begin position="33"/>
        <end position="52"/>
    </location>
</feature>
<dbReference type="SUPFAM" id="SSF46689">
    <property type="entry name" value="Homeodomain-like"/>
    <property type="match status" value="1"/>
</dbReference>
<evidence type="ECO:0000259" key="3">
    <source>
        <dbReference type="PROSITE" id="PS50977"/>
    </source>
</evidence>
<keyword evidence="1 2" id="KW-0238">DNA-binding</keyword>
<evidence type="ECO:0000313" key="4">
    <source>
        <dbReference type="EMBL" id="HEW45695.1"/>
    </source>
</evidence>
<organism evidence="4">
    <name type="scientific">Hydrogenobacter sp</name>
    <dbReference type="NCBI Taxonomy" id="2152829"/>
    <lineage>
        <taxon>Bacteria</taxon>
        <taxon>Pseudomonadati</taxon>
        <taxon>Aquificota</taxon>
        <taxon>Aquificia</taxon>
        <taxon>Aquificales</taxon>
        <taxon>Aquificaceae</taxon>
        <taxon>Hydrogenobacter</taxon>
    </lineage>
</organism>
<protein>
    <submittedName>
        <fullName evidence="4">TetR/AcrR family transcriptional regulator</fullName>
    </submittedName>
</protein>
<dbReference type="PANTHER" id="PTHR43479">
    <property type="entry name" value="ACREF/ENVCD OPERON REPRESSOR-RELATED"/>
    <property type="match status" value="1"/>
</dbReference>
<dbReference type="InterPro" id="IPR009057">
    <property type="entry name" value="Homeodomain-like_sf"/>
</dbReference>
<dbReference type="GO" id="GO:0003677">
    <property type="term" value="F:DNA binding"/>
    <property type="evidence" value="ECO:0007669"/>
    <property type="project" value="UniProtKB-UniRule"/>
</dbReference>
<feature type="domain" description="HTH tetR-type" evidence="3">
    <location>
        <begin position="10"/>
        <end position="70"/>
    </location>
</feature>
<dbReference type="EMBL" id="DSFP01000031">
    <property type="protein sequence ID" value="HEW45695.1"/>
    <property type="molecule type" value="Genomic_DNA"/>
</dbReference>
<proteinExistence type="predicted"/>
<name>A0A7C2VFE6_9AQUI</name>
<evidence type="ECO:0000256" key="1">
    <source>
        <dbReference type="ARBA" id="ARBA00023125"/>
    </source>
</evidence>
<reference evidence="4" key="1">
    <citation type="journal article" date="2020" name="mSystems">
        <title>Genome- and Community-Level Interaction Insights into Carbon Utilization and Element Cycling Functions of Hydrothermarchaeota in Hydrothermal Sediment.</title>
        <authorList>
            <person name="Zhou Z."/>
            <person name="Liu Y."/>
            <person name="Xu W."/>
            <person name="Pan J."/>
            <person name="Luo Z.H."/>
            <person name="Li M."/>
        </authorList>
    </citation>
    <scope>NUCLEOTIDE SEQUENCE [LARGE SCALE GENOMIC DNA]</scope>
    <source>
        <strain evidence="4">SpSt-132</strain>
    </source>
</reference>
<dbReference type="Pfam" id="PF00440">
    <property type="entry name" value="TetR_N"/>
    <property type="match status" value="1"/>
</dbReference>